<evidence type="ECO:0000256" key="9">
    <source>
        <dbReference type="ARBA" id="ARBA00049940"/>
    </source>
</evidence>
<protein>
    <recommendedName>
        <fullName evidence="10">Fluoride-specific ion channel FluC</fullName>
    </recommendedName>
</protein>
<keyword evidence="4 10" id="KW-1133">Transmembrane helix</keyword>
<dbReference type="PANTHER" id="PTHR28259:SF1">
    <property type="entry name" value="FLUORIDE EXPORT PROTEIN 1-RELATED"/>
    <property type="match status" value="1"/>
</dbReference>
<keyword evidence="5 10" id="KW-0472">Membrane</keyword>
<evidence type="ECO:0000256" key="5">
    <source>
        <dbReference type="ARBA" id="ARBA00023136"/>
    </source>
</evidence>
<feature type="transmembrane region" description="Helical" evidence="10">
    <location>
        <begin position="72"/>
        <end position="90"/>
    </location>
</feature>
<feature type="transmembrane region" description="Helical" evidence="10">
    <location>
        <begin position="102"/>
        <end position="124"/>
    </location>
</feature>
<keyword evidence="3 10" id="KW-0812">Transmembrane</keyword>
<comment type="similarity">
    <text evidence="7 10">Belongs to the fluoride channel Fluc/FEX (TC 1.A.43) family.</text>
</comment>
<evidence type="ECO:0000256" key="6">
    <source>
        <dbReference type="ARBA" id="ARBA00023303"/>
    </source>
</evidence>
<comment type="function">
    <text evidence="9 10">Fluoride-specific ion channel. Important for reducing fluoride concentration in the cell, thus reducing its toxicity.</text>
</comment>
<comment type="catalytic activity">
    <reaction evidence="8">
        <text>fluoride(in) = fluoride(out)</text>
        <dbReference type="Rhea" id="RHEA:76159"/>
        <dbReference type="ChEBI" id="CHEBI:17051"/>
    </reaction>
    <physiologicalReaction direction="left-to-right" evidence="8">
        <dbReference type="Rhea" id="RHEA:76160"/>
    </physiologicalReaction>
</comment>
<evidence type="ECO:0000256" key="3">
    <source>
        <dbReference type="ARBA" id="ARBA00022692"/>
    </source>
</evidence>
<organism evidence="11 12">
    <name type="scientific">Oceanobacillus caeni</name>
    <dbReference type="NCBI Taxonomy" id="405946"/>
    <lineage>
        <taxon>Bacteria</taxon>
        <taxon>Bacillati</taxon>
        <taxon>Bacillota</taxon>
        <taxon>Bacilli</taxon>
        <taxon>Bacillales</taxon>
        <taxon>Bacillaceae</taxon>
        <taxon>Oceanobacillus</taxon>
    </lineage>
</organism>
<keyword evidence="10" id="KW-0406">Ion transport</keyword>
<keyword evidence="10" id="KW-0479">Metal-binding</keyword>
<feature type="transmembrane region" description="Helical" evidence="10">
    <location>
        <begin position="42"/>
        <end position="60"/>
    </location>
</feature>
<dbReference type="EMBL" id="LGTK01000002">
    <property type="protein sequence ID" value="KPH78732.1"/>
    <property type="molecule type" value="Genomic_DNA"/>
</dbReference>
<comment type="caution">
    <text evidence="11">The sequence shown here is derived from an EMBL/GenBank/DDBJ whole genome shotgun (WGS) entry which is preliminary data.</text>
</comment>
<evidence type="ECO:0000313" key="11">
    <source>
        <dbReference type="EMBL" id="KPH78732.1"/>
    </source>
</evidence>
<proteinExistence type="inferred from homology"/>
<dbReference type="Proteomes" id="UP000037854">
    <property type="component" value="Unassembled WGS sequence"/>
</dbReference>
<evidence type="ECO:0000256" key="1">
    <source>
        <dbReference type="ARBA" id="ARBA00004651"/>
    </source>
</evidence>
<dbReference type="InterPro" id="IPR003691">
    <property type="entry name" value="FluC"/>
</dbReference>
<keyword evidence="10" id="KW-0813">Transport</keyword>
<feature type="binding site" evidence="10">
    <location>
        <position position="85"/>
    </location>
    <ligand>
        <name>Na(+)</name>
        <dbReference type="ChEBI" id="CHEBI:29101"/>
        <note>structural</note>
    </ligand>
</feature>
<feature type="binding site" evidence="10">
    <location>
        <position position="82"/>
    </location>
    <ligand>
        <name>Na(+)</name>
        <dbReference type="ChEBI" id="CHEBI:29101"/>
        <note>structural</note>
    </ligand>
</feature>
<keyword evidence="10" id="KW-0915">Sodium</keyword>
<sequence>MSKLSKQLNRKLYIAVGIGGMIGAVSRYGISSAFSYFENFPIGTLAANLLGCFILSFLLQHQSIKEKLSPEFLTGLTTGVIGAFTTYSTFALETIQLWQQNAVLSILYVGLSMFGGLLSCYVGFKLANKRQDMK</sequence>
<keyword evidence="6 10" id="KW-0407">Ion channel</keyword>
<dbReference type="HAMAP" id="MF_00454">
    <property type="entry name" value="FluC"/>
    <property type="match status" value="1"/>
</dbReference>
<keyword evidence="12" id="KW-1185">Reference proteome</keyword>
<evidence type="ECO:0000313" key="12">
    <source>
        <dbReference type="Proteomes" id="UP000037854"/>
    </source>
</evidence>
<dbReference type="NCBIfam" id="TIGR00494">
    <property type="entry name" value="crcB"/>
    <property type="match status" value="1"/>
</dbReference>
<gene>
    <name evidence="10" type="primary">fluC</name>
    <name evidence="10" type="synonym">crcB</name>
    <name evidence="11" type="ORF">AFL42_01075</name>
</gene>
<keyword evidence="2 10" id="KW-1003">Cell membrane</keyword>
<name>A0ABR5MNV3_9BACI</name>
<comment type="activity regulation">
    <text evidence="10">Na(+) is not transported, but it plays an essential structural role and its presence is essential for fluoride channel function.</text>
</comment>
<comment type="subcellular location">
    <subcellularLocation>
        <location evidence="1 10">Cell membrane</location>
        <topology evidence="1 10">Multi-pass membrane protein</topology>
    </subcellularLocation>
</comment>
<dbReference type="Pfam" id="PF02537">
    <property type="entry name" value="CRCB"/>
    <property type="match status" value="1"/>
</dbReference>
<dbReference type="PANTHER" id="PTHR28259">
    <property type="entry name" value="FLUORIDE EXPORT PROTEIN 1-RELATED"/>
    <property type="match status" value="1"/>
</dbReference>
<accession>A0ABR5MNV3</accession>
<evidence type="ECO:0000256" key="4">
    <source>
        <dbReference type="ARBA" id="ARBA00022989"/>
    </source>
</evidence>
<evidence type="ECO:0000256" key="7">
    <source>
        <dbReference type="ARBA" id="ARBA00035120"/>
    </source>
</evidence>
<evidence type="ECO:0000256" key="10">
    <source>
        <dbReference type="HAMAP-Rule" id="MF_00454"/>
    </source>
</evidence>
<evidence type="ECO:0000256" key="2">
    <source>
        <dbReference type="ARBA" id="ARBA00022475"/>
    </source>
</evidence>
<reference evidence="11 12" key="1">
    <citation type="submission" date="2015-07" db="EMBL/GenBank/DDBJ databases">
        <title>High-quality draft genome sequence of Oceanobacillus caeni HM6, a bacillus isolated from a human feces.</title>
        <authorList>
            <person name="Kumar J."/>
            <person name="Verma M.K."/>
            <person name="Pandey R."/>
            <person name="Bhambi M."/>
            <person name="Chauhan N."/>
        </authorList>
    </citation>
    <scope>NUCLEOTIDE SEQUENCE [LARGE SCALE GENOMIC DNA]</scope>
    <source>
        <strain evidence="11 12">HM6</strain>
    </source>
</reference>
<evidence type="ECO:0000256" key="8">
    <source>
        <dbReference type="ARBA" id="ARBA00035585"/>
    </source>
</evidence>
<feature type="transmembrane region" description="Helical" evidence="10">
    <location>
        <begin position="12"/>
        <end position="30"/>
    </location>
</feature>